<comment type="caution">
    <text evidence="1">The sequence shown here is derived from an EMBL/GenBank/DDBJ whole genome shotgun (WGS) entry which is preliminary data.</text>
</comment>
<organism evidence="1 2">
    <name type="scientific">Sphingobium herbicidovorans (strain ATCC 700291 / DSM 11019 / CCUG 56400 / KCTC 2939 / LMG 18315 / NBRC 16415 / MH)</name>
    <name type="common">Sphingomonas herbicidovorans</name>
    <dbReference type="NCBI Taxonomy" id="1219045"/>
    <lineage>
        <taxon>Bacteria</taxon>
        <taxon>Pseudomonadati</taxon>
        <taxon>Pseudomonadota</taxon>
        <taxon>Alphaproteobacteria</taxon>
        <taxon>Sphingomonadales</taxon>
        <taxon>Sphingomonadaceae</taxon>
        <taxon>Sphingobium</taxon>
    </lineage>
</organism>
<protein>
    <submittedName>
        <fullName evidence="1">Uncharacterized protein</fullName>
    </submittedName>
</protein>
<keyword evidence="2" id="KW-1185">Reference proteome</keyword>
<evidence type="ECO:0000313" key="2">
    <source>
        <dbReference type="Proteomes" id="UP000024284"/>
    </source>
</evidence>
<accession>A0A086PAA5</accession>
<gene>
    <name evidence="1" type="ORF">BV98_001525</name>
</gene>
<evidence type="ECO:0000313" key="1">
    <source>
        <dbReference type="EMBL" id="KFG90323.1"/>
    </source>
</evidence>
<dbReference type="OrthoDB" id="5501430at2"/>
<dbReference type="RefSeq" id="WP_037464335.1">
    <property type="nucleotide sequence ID" value="NZ_BCZD01000005.1"/>
</dbReference>
<proteinExistence type="predicted"/>
<dbReference type="EMBL" id="JFZA02000012">
    <property type="protein sequence ID" value="KFG90323.1"/>
    <property type="molecule type" value="Genomic_DNA"/>
</dbReference>
<dbReference type="AlphaFoldDB" id="A0A086PAA5"/>
<dbReference type="STRING" id="76947.GCA_002080435_01465"/>
<dbReference type="Proteomes" id="UP000024284">
    <property type="component" value="Unassembled WGS sequence"/>
</dbReference>
<reference evidence="1" key="1">
    <citation type="submission" date="2014-08" db="EMBL/GenBank/DDBJ databases">
        <title>Draft genome sequences of Sphingobium herbicidovorans.</title>
        <authorList>
            <person name="Gan H.M."/>
            <person name="Gan H.Y."/>
            <person name="Savka M.A."/>
        </authorList>
    </citation>
    <scope>NUCLEOTIDE SEQUENCE [LARGE SCALE GENOMIC DNA]</scope>
    <source>
        <strain evidence="1">NBRC 16415</strain>
    </source>
</reference>
<sequence length="93" mass="10657">MVSRISDLRVEQARRHGCIVGLPKDFAEEVAALADFLMDCHIWSDVTLLFDGEVVAHRPGRWRVPVEDGWWLMFGWTPPFGPVELQLWHEGDG</sequence>
<name>A0A086PAA5_SPHHM</name>